<feature type="domain" description="DSBA-like thioredoxin" evidence="1">
    <location>
        <begin position="11"/>
        <end position="79"/>
    </location>
</feature>
<dbReference type="InterPro" id="IPR036249">
    <property type="entry name" value="Thioredoxin-like_sf"/>
</dbReference>
<dbReference type="AlphaFoldDB" id="A0AAV8GLJ4"/>
<dbReference type="Pfam" id="PF01323">
    <property type="entry name" value="DSBA"/>
    <property type="match status" value="1"/>
</dbReference>
<gene>
    <name evidence="2" type="ORF">LUZ62_017076</name>
</gene>
<dbReference type="SUPFAM" id="SSF52833">
    <property type="entry name" value="Thioredoxin-like"/>
    <property type="match status" value="1"/>
</dbReference>
<dbReference type="Proteomes" id="UP001140206">
    <property type="component" value="Chromosome 1"/>
</dbReference>
<sequence>MLKGNTLVTSMKQVLLDAANKVGIEGAEELLNDPDKGVAEVNEELEKYSSRISGVPHFTINGKFEISGGQPPEVFQRAFKAAV</sequence>
<dbReference type="EMBL" id="JAMFTS010000001">
    <property type="protein sequence ID" value="KAJ4804510.1"/>
    <property type="molecule type" value="Genomic_DNA"/>
</dbReference>
<dbReference type="PANTHER" id="PTHR13887:SF41">
    <property type="entry name" value="THIOREDOXIN SUPERFAMILY PROTEIN"/>
    <property type="match status" value="1"/>
</dbReference>
<name>A0AAV8GLJ4_9POAL</name>
<comment type="caution">
    <text evidence="2">The sequence shown here is derived from an EMBL/GenBank/DDBJ whole genome shotgun (WGS) entry which is preliminary data.</text>
</comment>
<dbReference type="Gene3D" id="3.40.30.10">
    <property type="entry name" value="Glutaredoxin"/>
    <property type="match status" value="1"/>
</dbReference>
<evidence type="ECO:0000259" key="1">
    <source>
        <dbReference type="Pfam" id="PF01323"/>
    </source>
</evidence>
<protein>
    <submittedName>
        <fullName evidence="2">Thioredoxin superfamily protein</fullName>
    </submittedName>
</protein>
<evidence type="ECO:0000313" key="3">
    <source>
        <dbReference type="Proteomes" id="UP001140206"/>
    </source>
</evidence>
<dbReference type="InterPro" id="IPR001853">
    <property type="entry name" value="DSBA-like_thioredoxin_dom"/>
</dbReference>
<reference evidence="2" key="1">
    <citation type="submission" date="2022-08" db="EMBL/GenBank/DDBJ databases">
        <authorList>
            <person name="Marques A."/>
        </authorList>
    </citation>
    <scope>NUCLEOTIDE SEQUENCE</scope>
    <source>
        <strain evidence="2">RhyPub2mFocal</strain>
        <tissue evidence="2">Leaves</tissue>
    </source>
</reference>
<organism evidence="2 3">
    <name type="scientific">Rhynchospora pubera</name>
    <dbReference type="NCBI Taxonomy" id="906938"/>
    <lineage>
        <taxon>Eukaryota</taxon>
        <taxon>Viridiplantae</taxon>
        <taxon>Streptophyta</taxon>
        <taxon>Embryophyta</taxon>
        <taxon>Tracheophyta</taxon>
        <taxon>Spermatophyta</taxon>
        <taxon>Magnoliopsida</taxon>
        <taxon>Liliopsida</taxon>
        <taxon>Poales</taxon>
        <taxon>Cyperaceae</taxon>
        <taxon>Cyperoideae</taxon>
        <taxon>Rhynchosporeae</taxon>
        <taxon>Rhynchospora</taxon>
    </lineage>
</organism>
<dbReference type="PANTHER" id="PTHR13887">
    <property type="entry name" value="GLUTATHIONE S-TRANSFERASE KAPPA"/>
    <property type="match status" value="1"/>
</dbReference>
<proteinExistence type="predicted"/>
<keyword evidence="3" id="KW-1185">Reference proteome</keyword>
<evidence type="ECO:0000313" key="2">
    <source>
        <dbReference type="EMBL" id="KAJ4804510.1"/>
    </source>
</evidence>
<dbReference type="GO" id="GO:0016491">
    <property type="term" value="F:oxidoreductase activity"/>
    <property type="evidence" value="ECO:0007669"/>
    <property type="project" value="InterPro"/>
</dbReference>
<accession>A0AAV8GLJ4</accession>